<dbReference type="SUPFAM" id="SSF52113">
    <property type="entry name" value="BRCT domain"/>
    <property type="match status" value="1"/>
</dbReference>
<evidence type="ECO:0000256" key="14">
    <source>
        <dbReference type="HAMAP-Rule" id="MF_01588"/>
    </source>
</evidence>
<dbReference type="SMART" id="SM00532">
    <property type="entry name" value="LIGANc"/>
    <property type="match status" value="1"/>
</dbReference>
<evidence type="ECO:0000256" key="8">
    <source>
        <dbReference type="ARBA" id="ARBA00022833"/>
    </source>
</evidence>
<dbReference type="InterPro" id="IPR013840">
    <property type="entry name" value="DNAligase_N"/>
</dbReference>
<dbReference type="PANTHER" id="PTHR23389:SF9">
    <property type="entry name" value="DNA LIGASE"/>
    <property type="match status" value="1"/>
</dbReference>
<comment type="similarity">
    <text evidence="13 14">Belongs to the NAD-dependent DNA ligase family. LigA subfamily.</text>
</comment>
<dbReference type="InterPro" id="IPR036420">
    <property type="entry name" value="BRCT_dom_sf"/>
</dbReference>
<keyword evidence="8 14" id="KW-0862">Zinc</keyword>
<dbReference type="Gene3D" id="2.40.50.140">
    <property type="entry name" value="Nucleic acid-binding proteins"/>
    <property type="match status" value="1"/>
</dbReference>
<evidence type="ECO:0000256" key="15">
    <source>
        <dbReference type="SAM" id="MobiDB-lite"/>
    </source>
</evidence>
<dbReference type="Pfam" id="PF01653">
    <property type="entry name" value="DNA_ligase_aden"/>
    <property type="match status" value="1"/>
</dbReference>
<keyword evidence="18" id="KW-1185">Reference proteome</keyword>
<feature type="binding site" evidence="14">
    <location>
        <position position="419"/>
    </location>
    <ligand>
        <name>Zn(2+)</name>
        <dbReference type="ChEBI" id="CHEBI:29105"/>
    </ligand>
</feature>
<keyword evidence="5 14" id="KW-0235">DNA replication</keyword>
<dbReference type="EC" id="6.5.1.2" evidence="2 14"/>
<evidence type="ECO:0000313" key="17">
    <source>
        <dbReference type="EMBL" id="MBK1883006.1"/>
    </source>
</evidence>
<dbReference type="Pfam" id="PF00533">
    <property type="entry name" value="BRCT"/>
    <property type="match status" value="1"/>
</dbReference>
<dbReference type="EMBL" id="JAENIJ010000016">
    <property type="protein sequence ID" value="MBK1883006.1"/>
    <property type="molecule type" value="Genomic_DNA"/>
</dbReference>
<evidence type="ECO:0000256" key="11">
    <source>
        <dbReference type="ARBA" id="ARBA00023204"/>
    </source>
</evidence>
<dbReference type="FunFam" id="2.40.50.140:FF:000012">
    <property type="entry name" value="DNA ligase"/>
    <property type="match status" value="1"/>
</dbReference>
<evidence type="ECO:0000259" key="16">
    <source>
        <dbReference type="PROSITE" id="PS50172"/>
    </source>
</evidence>
<dbReference type="PIRSF" id="PIRSF001604">
    <property type="entry name" value="LigA"/>
    <property type="match status" value="1"/>
</dbReference>
<feature type="binding site" evidence="14">
    <location>
        <position position="323"/>
    </location>
    <ligand>
        <name>NAD(+)</name>
        <dbReference type="ChEBI" id="CHEBI:57540"/>
    </ligand>
</feature>
<dbReference type="InterPro" id="IPR004150">
    <property type="entry name" value="NAD_DNA_ligase_OB"/>
</dbReference>
<feature type="region of interest" description="Disordered" evidence="15">
    <location>
        <begin position="21"/>
        <end position="42"/>
    </location>
</feature>
<feature type="binding site" evidence="14">
    <location>
        <position position="442"/>
    </location>
    <ligand>
        <name>Zn(2+)</name>
        <dbReference type="ChEBI" id="CHEBI:29105"/>
    </ligand>
</feature>
<evidence type="ECO:0000256" key="5">
    <source>
        <dbReference type="ARBA" id="ARBA00022705"/>
    </source>
</evidence>
<dbReference type="GO" id="GO:0046872">
    <property type="term" value="F:metal ion binding"/>
    <property type="evidence" value="ECO:0007669"/>
    <property type="project" value="UniProtKB-KW"/>
</dbReference>
<proteinExistence type="inferred from homology"/>
<dbReference type="SUPFAM" id="SSF56091">
    <property type="entry name" value="DNA ligase/mRNA capping enzyme, catalytic domain"/>
    <property type="match status" value="2"/>
</dbReference>
<feature type="binding site" evidence="14">
    <location>
        <begin position="3"/>
        <end position="7"/>
    </location>
    <ligand>
        <name>NAD(+)</name>
        <dbReference type="ChEBI" id="CHEBI:57540"/>
    </ligand>
</feature>
<protein>
    <recommendedName>
        <fullName evidence="3 14">DNA ligase</fullName>
        <ecNumber evidence="2 14">6.5.1.2</ecNumber>
    </recommendedName>
    <alternativeName>
        <fullName evidence="14">Polydeoxyribonucleotide synthase [NAD(+)]</fullName>
    </alternativeName>
</protein>
<dbReference type="InterPro" id="IPR004149">
    <property type="entry name" value="Znf_DNAligase_C4"/>
</dbReference>
<comment type="cofactor">
    <cofactor evidence="14">
        <name>Mg(2+)</name>
        <dbReference type="ChEBI" id="CHEBI:18420"/>
    </cofactor>
    <cofactor evidence="14">
        <name>Mn(2+)</name>
        <dbReference type="ChEBI" id="CHEBI:29035"/>
    </cofactor>
</comment>
<name>A0A934S8W9_9BACT</name>
<evidence type="ECO:0000256" key="7">
    <source>
        <dbReference type="ARBA" id="ARBA00022763"/>
    </source>
</evidence>
<keyword evidence="6 14" id="KW-0479">Metal-binding</keyword>
<feature type="binding site" evidence="14">
    <location>
        <position position="299"/>
    </location>
    <ligand>
        <name>NAD(+)</name>
        <dbReference type="ChEBI" id="CHEBI:57540"/>
    </ligand>
</feature>
<accession>A0A934S8W9</accession>
<evidence type="ECO:0000256" key="9">
    <source>
        <dbReference type="ARBA" id="ARBA00022842"/>
    </source>
</evidence>
<sequence length="710" mass="77388">MSDADYDKLFRELVVLEAKYPELQDPKSPTQSVGRDDQRSGESQLELPGVLITSFKKEYTADESKLRIGKPIRNFQQIRHTVSMLSIDNVFELKDVENPQAELISFYQRLRKNLGSEEVQVTIEPKIDGVAVSLLYRDGTLDYAATRGDAQTGDDITHNVRTIRNVPLFLGAGAPRVLEVRGEIFMPNLAFAAMNAERDEAGLPAFANPRNATAGTLKQLDPKIAAKRPLALIAHGLGAYEGPPLKTEFDFHKLLARLGIPGNQPILTASSQDELLAAVARIGVVRHDFDYGTDGAVVKVADLSLREKLGQTSRAPRWAAAYKFLPEQQETTLEGISIQVGRTGVLTPVAELTPVLISGSTVSRATLHNQDEIDRKDVRIGDTVLIEKAGEIIPAIVRVISHLPDSKPYNLFAAVSGKCPSCEGPIEQEDGFVAWRCTNFQCPAQAVTRIAHFAARKALDIDGLGETVAEALVRRDICHTPLDLFILNKDKLAKLNLGTDDAARRFGEKNAAKVLASLDDAREKPLNRWLFAMGIRHLGESAAKELSRLHQKLSDIPNSEILRELLNDKRATAKKQNAFLAQYNITGDVGPAVAETIVTFFNSEAGHHVLEKMQKLGIDPKSDNYLPVLDEADLSSLPLAGKTFVITGTLSMERGEMKSFIESKGGKVTGSVSAKTDYVLAGDGGGSKRDKAEKLGVPILDEAGLAELIG</sequence>
<evidence type="ECO:0000256" key="4">
    <source>
        <dbReference type="ARBA" id="ARBA00022598"/>
    </source>
</evidence>
<feature type="binding site" evidence="14">
    <location>
        <position position="147"/>
    </location>
    <ligand>
        <name>NAD(+)</name>
        <dbReference type="ChEBI" id="CHEBI:57540"/>
    </ligand>
</feature>
<dbReference type="PROSITE" id="PS01056">
    <property type="entry name" value="DNA_LIGASE_N2"/>
    <property type="match status" value="1"/>
</dbReference>
<comment type="function">
    <text evidence="1 14">DNA ligase that catalyzes the formation of phosphodiester linkages between 5'-phosphoryl and 3'-hydroxyl groups in double-stranded DNA using NAD as a coenzyme and as the energy source for the reaction. It is essential for DNA replication and repair of damaged DNA.</text>
</comment>
<evidence type="ECO:0000256" key="12">
    <source>
        <dbReference type="ARBA" id="ARBA00034005"/>
    </source>
</evidence>
<dbReference type="CDD" id="cd00114">
    <property type="entry name" value="LIGANc"/>
    <property type="match status" value="1"/>
</dbReference>
<comment type="caution">
    <text evidence="17">The sequence shown here is derived from an EMBL/GenBank/DDBJ whole genome shotgun (WGS) entry which is preliminary data.</text>
</comment>
<dbReference type="Pfam" id="PF03120">
    <property type="entry name" value="OB_DNA_ligase"/>
    <property type="match status" value="1"/>
</dbReference>
<feature type="binding site" evidence="14">
    <location>
        <position position="183"/>
    </location>
    <ligand>
        <name>NAD(+)</name>
        <dbReference type="ChEBI" id="CHEBI:57540"/>
    </ligand>
</feature>
<comment type="catalytic activity">
    <reaction evidence="12 14">
        <text>NAD(+) + (deoxyribonucleotide)n-3'-hydroxyl + 5'-phospho-(deoxyribonucleotide)m = (deoxyribonucleotide)n+m + AMP + beta-nicotinamide D-nucleotide.</text>
        <dbReference type="EC" id="6.5.1.2"/>
    </reaction>
</comment>
<dbReference type="GO" id="GO:0006260">
    <property type="term" value="P:DNA replication"/>
    <property type="evidence" value="ECO:0007669"/>
    <property type="project" value="UniProtKB-KW"/>
</dbReference>
<dbReference type="NCBIfam" id="NF005932">
    <property type="entry name" value="PRK07956.1"/>
    <property type="match status" value="1"/>
</dbReference>
<dbReference type="InterPro" id="IPR001357">
    <property type="entry name" value="BRCT_dom"/>
</dbReference>
<dbReference type="InterPro" id="IPR033136">
    <property type="entry name" value="DNA_ligase_CS"/>
</dbReference>
<feature type="binding site" evidence="14">
    <location>
        <position position="437"/>
    </location>
    <ligand>
        <name>Zn(2+)</name>
        <dbReference type="ChEBI" id="CHEBI:29105"/>
    </ligand>
</feature>
<dbReference type="SUPFAM" id="SSF50249">
    <property type="entry name" value="Nucleic acid-binding proteins"/>
    <property type="match status" value="1"/>
</dbReference>
<dbReference type="HAMAP" id="MF_01588">
    <property type="entry name" value="DNA_ligase_A"/>
    <property type="match status" value="1"/>
</dbReference>
<feature type="binding site" evidence="14">
    <location>
        <begin position="86"/>
        <end position="87"/>
    </location>
    <ligand>
        <name>NAD(+)</name>
        <dbReference type="ChEBI" id="CHEBI:57540"/>
    </ligand>
</feature>
<dbReference type="Gene3D" id="1.10.287.610">
    <property type="entry name" value="Helix hairpin bin"/>
    <property type="match status" value="1"/>
</dbReference>
<feature type="binding site" evidence="14">
    <location>
        <position position="422"/>
    </location>
    <ligand>
        <name>Zn(2+)</name>
        <dbReference type="ChEBI" id="CHEBI:29105"/>
    </ligand>
</feature>
<dbReference type="InterPro" id="IPR012340">
    <property type="entry name" value="NA-bd_OB-fold"/>
</dbReference>
<feature type="binding site" evidence="14">
    <location>
        <position position="124"/>
    </location>
    <ligand>
        <name>NAD(+)</name>
        <dbReference type="ChEBI" id="CHEBI:57540"/>
    </ligand>
</feature>
<keyword evidence="9 14" id="KW-0460">Magnesium</keyword>
<dbReference type="SUPFAM" id="SSF47781">
    <property type="entry name" value="RuvA domain 2-like"/>
    <property type="match status" value="1"/>
</dbReference>
<dbReference type="InterPro" id="IPR013839">
    <property type="entry name" value="DNAligase_adenylation"/>
</dbReference>
<dbReference type="PROSITE" id="PS50172">
    <property type="entry name" value="BRCT"/>
    <property type="match status" value="1"/>
</dbReference>
<dbReference type="GO" id="GO:0003911">
    <property type="term" value="F:DNA ligase (NAD+) activity"/>
    <property type="evidence" value="ECO:0007669"/>
    <property type="project" value="UniProtKB-UniRule"/>
</dbReference>
<evidence type="ECO:0000256" key="10">
    <source>
        <dbReference type="ARBA" id="ARBA00023027"/>
    </source>
</evidence>
<dbReference type="GO" id="GO:0005829">
    <property type="term" value="C:cytosol"/>
    <property type="evidence" value="ECO:0007669"/>
    <property type="project" value="TreeGrafter"/>
</dbReference>
<organism evidence="17 18">
    <name type="scientific">Luteolibacter pohnpeiensis</name>
    <dbReference type="NCBI Taxonomy" id="454153"/>
    <lineage>
        <taxon>Bacteria</taxon>
        <taxon>Pseudomonadati</taxon>
        <taxon>Verrucomicrobiota</taxon>
        <taxon>Verrucomicrobiia</taxon>
        <taxon>Verrucomicrobiales</taxon>
        <taxon>Verrucomicrobiaceae</taxon>
        <taxon>Luteolibacter</taxon>
    </lineage>
</organism>
<evidence type="ECO:0000256" key="6">
    <source>
        <dbReference type="ARBA" id="ARBA00022723"/>
    </source>
</evidence>
<dbReference type="Gene3D" id="3.30.470.30">
    <property type="entry name" value="DNA ligase/mRNA capping enzyme"/>
    <property type="match status" value="1"/>
</dbReference>
<keyword evidence="4 14" id="KW-0436">Ligase</keyword>
<keyword evidence="10 14" id="KW-0520">NAD</keyword>
<dbReference type="PANTHER" id="PTHR23389">
    <property type="entry name" value="CHROMOSOME TRANSMISSION FIDELITY FACTOR 18"/>
    <property type="match status" value="1"/>
</dbReference>
<keyword evidence="14" id="KW-0464">Manganese</keyword>
<dbReference type="InterPro" id="IPR010994">
    <property type="entry name" value="RuvA_2-like"/>
</dbReference>
<dbReference type="InterPro" id="IPR001679">
    <property type="entry name" value="DNA_ligase"/>
</dbReference>
<evidence type="ECO:0000256" key="13">
    <source>
        <dbReference type="ARBA" id="ARBA00060881"/>
    </source>
</evidence>
<dbReference type="GO" id="GO:0006281">
    <property type="term" value="P:DNA repair"/>
    <property type="evidence" value="ECO:0007669"/>
    <property type="project" value="UniProtKB-KW"/>
</dbReference>
<gene>
    <name evidence="14 17" type="primary">ligA</name>
    <name evidence="17" type="ORF">JIN85_11305</name>
</gene>
<evidence type="ECO:0000256" key="3">
    <source>
        <dbReference type="ARBA" id="ARBA00013308"/>
    </source>
</evidence>
<dbReference type="Proteomes" id="UP000603141">
    <property type="component" value="Unassembled WGS sequence"/>
</dbReference>
<dbReference type="Gene3D" id="1.10.150.20">
    <property type="entry name" value="5' to 3' exonuclease, C-terminal subdomain"/>
    <property type="match status" value="2"/>
</dbReference>
<evidence type="ECO:0000256" key="1">
    <source>
        <dbReference type="ARBA" id="ARBA00004067"/>
    </source>
</evidence>
<evidence type="ECO:0000313" key="18">
    <source>
        <dbReference type="Proteomes" id="UP000603141"/>
    </source>
</evidence>
<dbReference type="Gene3D" id="3.40.50.10190">
    <property type="entry name" value="BRCT domain"/>
    <property type="match status" value="1"/>
</dbReference>
<dbReference type="AlphaFoldDB" id="A0A934S8W9"/>
<dbReference type="NCBIfam" id="TIGR00575">
    <property type="entry name" value="dnlj"/>
    <property type="match status" value="1"/>
</dbReference>
<dbReference type="Gene3D" id="6.20.10.30">
    <property type="match status" value="1"/>
</dbReference>
<keyword evidence="11 14" id="KW-0234">DNA repair</keyword>
<keyword evidence="7 14" id="KW-0227">DNA damage</keyword>
<dbReference type="SMART" id="SM00292">
    <property type="entry name" value="BRCT"/>
    <property type="match status" value="1"/>
</dbReference>
<feature type="active site" description="N6-AMP-lysine intermediate" evidence="14">
    <location>
        <position position="126"/>
    </location>
</feature>
<reference evidence="17" key="1">
    <citation type="submission" date="2021-01" db="EMBL/GenBank/DDBJ databases">
        <title>Modified the classification status of verrucomicrobia.</title>
        <authorList>
            <person name="Feng X."/>
        </authorList>
    </citation>
    <scope>NUCLEOTIDE SEQUENCE</scope>
    <source>
        <strain evidence="17">KCTC 22041</strain>
    </source>
</reference>
<feature type="domain" description="BRCT" evidence="16">
    <location>
        <begin position="634"/>
        <end position="710"/>
    </location>
</feature>
<dbReference type="Pfam" id="PF03119">
    <property type="entry name" value="DNA_ligase_ZBD"/>
    <property type="match status" value="1"/>
</dbReference>
<evidence type="ECO:0000256" key="2">
    <source>
        <dbReference type="ARBA" id="ARBA00012722"/>
    </source>
</evidence>